<comment type="caution">
    <text evidence="2">The sequence shown here is derived from an EMBL/GenBank/DDBJ whole genome shotgun (WGS) entry which is preliminary data.</text>
</comment>
<reference evidence="2 3" key="1">
    <citation type="submission" date="2020-08" db="EMBL/GenBank/DDBJ databases">
        <title>Sequencing the genomes of 1000 actinobacteria strains.</title>
        <authorList>
            <person name="Klenk H.-P."/>
        </authorList>
    </citation>
    <scope>NUCLEOTIDE SEQUENCE [LARGE SCALE GENOMIC DNA]</scope>
    <source>
        <strain evidence="2 3">DSM 45518</strain>
    </source>
</reference>
<dbReference type="GO" id="GO:0004824">
    <property type="term" value="F:lysine-tRNA ligase activity"/>
    <property type="evidence" value="ECO:0007669"/>
    <property type="project" value="UniProtKB-EC"/>
</dbReference>
<sequence>MSLTGVPLLLLAALLTGAAGVVVVRLWSRSGVALRVVAVLLLEASLVLTAGLAVNRHEGFYPSWQALAGDTGTAVRQEHVRAGRLDDTVPASFTWRPPGWRSWHLAEPPTVNLPAGYRARADVAFPVLLSSVPSRTPEAVSVLVEPTTRTTPGDLLALAADLRRDLRVTTGGWAVDVGPLSAALTTLGVPEGAPRDLPPPLSAPLTLPSAAAAAYALPTAGRASGTSAAPAAPTAGRAFGTSAAPAADTLGAAVSGVRS</sequence>
<evidence type="ECO:0000256" key="1">
    <source>
        <dbReference type="SAM" id="Phobius"/>
    </source>
</evidence>
<gene>
    <name evidence="2" type="ORF">BKA14_004614</name>
</gene>
<dbReference type="RefSeq" id="WP_184952943.1">
    <property type="nucleotide sequence ID" value="NZ_BOMC01000037.1"/>
</dbReference>
<name>A0A7W7G521_9ACTN</name>
<keyword evidence="1" id="KW-1133">Transmembrane helix</keyword>
<organism evidence="2 3">
    <name type="scientific">Paractinoplanes abujensis</name>
    <dbReference type="NCBI Taxonomy" id="882441"/>
    <lineage>
        <taxon>Bacteria</taxon>
        <taxon>Bacillati</taxon>
        <taxon>Actinomycetota</taxon>
        <taxon>Actinomycetes</taxon>
        <taxon>Micromonosporales</taxon>
        <taxon>Micromonosporaceae</taxon>
        <taxon>Paractinoplanes</taxon>
    </lineage>
</organism>
<keyword evidence="1" id="KW-0472">Membrane</keyword>
<dbReference type="Proteomes" id="UP000542742">
    <property type="component" value="Unassembled WGS sequence"/>
</dbReference>
<dbReference type="AlphaFoldDB" id="A0A7W7G521"/>
<keyword evidence="2" id="KW-0436">Ligase</keyword>
<dbReference type="EC" id="6.1.1.6" evidence="2"/>
<evidence type="ECO:0000313" key="3">
    <source>
        <dbReference type="Proteomes" id="UP000542742"/>
    </source>
</evidence>
<protein>
    <submittedName>
        <fullName evidence="2">Lysyl-tRNA synthetase class 2</fullName>
        <ecNumber evidence="2">6.1.1.6</ecNumber>
    </submittedName>
</protein>
<feature type="transmembrane region" description="Helical" evidence="1">
    <location>
        <begin position="36"/>
        <end position="54"/>
    </location>
</feature>
<keyword evidence="3" id="KW-1185">Reference proteome</keyword>
<keyword evidence="1" id="KW-0812">Transmembrane</keyword>
<proteinExistence type="predicted"/>
<keyword evidence="2" id="KW-0030">Aminoacyl-tRNA synthetase</keyword>
<accession>A0A7W7G521</accession>
<dbReference type="EMBL" id="JACHMF010000001">
    <property type="protein sequence ID" value="MBB4694466.1"/>
    <property type="molecule type" value="Genomic_DNA"/>
</dbReference>
<evidence type="ECO:0000313" key="2">
    <source>
        <dbReference type="EMBL" id="MBB4694466.1"/>
    </source>
</evidence>